<dbReference type="OrthoDB" id="9814831at2"/>
<reference evidence="2" key="1">
    <citation type="submission" date="2016-10" db="EMBL/GenBank/DDBJ databases">
        <authorList>
            <person name="Varghese N."/>
            <person name="Submissions S."/>
        </authorList>
    </citation>
    <scope>NUCLEOTIDE SEQUENCE [LARGE SCALE GENOMIC DNA]</scope>
    <source>
        <strain evidence="2">CGMCC 1.10657</strain>
    </source>
</reference>
<dbReference type="EMBL" id="FNQO01000002">
    <property type="protein sequence ID" value="SEA09365.1"/>
    <property type="molecule type" value="Genomic_DNA"/>
</dbReference>
<proteinExistence type="predicted"/>
<dbReference type="PANTHER" id="PTHR35602">
    <property type="entry name" value="ESTERASE YQIA-RELATED"/>
    <property type="match status" value="1"/>
</dbReference>
<organism evidence="1 2">
    <name type="scientific">Microbulbifer marinus</name>
    <dbReference type="NCBI Taxonomy" id="658218"/>
    <lineage>
        <taxon>Bacteria</taxon>
        <taxon>Pseudomonadati</taxon>
        <taxon>Pseudomonadota</taxon>
        <taxon>Gammaproteobacteria</taxon>
        <taxon>Cellvibrionales</taxon>
        <taxon>Microbulbiferaceae</taxon>
        <taxon>Microbulbifer</taxon>
    </lineage>
</organism>
<dbReference type="AlphaFoldDB" id="A0A1H3YCM8"/>
<dbReference type="Proteomes" id="UP000198658">
    <property type="component" value="Unassembled WGS sequence"/>
</dbReference>
<evidence type="ECO:0000313" key="2">
    <source>
        <dbReference type="Proteomes" id="UP000198658"/>
    </source>
</evidence>
<name>A0A1H3YCM8_9GAMM</name>
<gene>
    <name evidence="1" type="ORF">SAMN05216562_1686</name>
</gene>
<dbReference type="RefSeq" id="WP_091387200.1">
    <property type="nucleotide sequence ID" value="NZ_FNQO01000002.1"/>
</dbReference>
<evidence type="ECO:0008006" key="3">
    <source>
        <dbReference type="Google" id="ProtNLM"/>
    </source>
</evidence>
<protein>
    <recommendedName>
        <fullName evidence="3">Esterase</fullName>
    </recommendedName>
</protein>
<dbReference type="Pfam" id="PF05728">
    <property type="entry name" value="UPF0227"/>
    <property type="match status" value="1"/>
</dbReference>
<sequence>MSALEQKQRPLLIYLHGFLSSPQSYKCQLMRERLAAEHPRIVFCAPQVSPYPAIAQQSLVALVERFLNSGGCGPIGLVGSSMGGFWSSYLAERYGLPAVLVNPAVHPGRFMPAYVGQVLKPYSGESQEYRLTEADVDTMRQLDGELRQPLRGRYWLLAQRGDETLDYRDAETFYRGQRQTIEDGGDHSFQGFARYCEPIVEFLFNQQ</sequence>
<dbReference type="PANTHER" id="PTHR35602:SF3">
    <property type="entry name" value="ESTERASE YQIA"/>
    <property type="match status" value="1"/>
</dbReference>
<dbReference type="InterPro" id="IPR029058">
    <property type="entry name" value="AB_hydrolase_fold"/>
</dbReference>
<keyword evidence="2" id="KW-1185">Reference proteome</keyword>
<dbReference type="Gene3D" id="3.40.50.1820">
    <property type="entry name" value="alpha/beta hydrolase"/>
    <property type="match status" value="1"/>
</dbReference>
<dbReference type="SUPFAM" id="SSF53474">
    <property type="entry name" value="alpha/beta-Hydrolases"/>
    <property type="match status" value="1"/>
</dbReference>
<dbReference type="InterPro" id="IPR008886">
    <property type="entry name" value="UPF0227/Esterase_YqiA"/>
</dbReference>
<dbReference type="STRING" id="658218.SAMN05216562_1686"/>
<accession>A0A1H3YCM8</accession>
<evidence type="ECO:0000313" key="1">
    <source>
        <dbReference type="EMBL" id="SEA09365.1"/>
    </source>
</evidence>